<proteinExistence type="predicted"/>
<dbReference type="EMBL" id="JAGQAF010000001">
    <property type="protein sequence ID" value="MCE8536082.1"/>
    <property type="molecule type" value="Genomic_DNA"/>
</dbReference>
<dbReference type="GO" id="GO:0003677">
    <property type="term" value="F:DNA binding"/>
    <property type="evidence" value="ECO:0007669"/>
    <property type="project" value="InterPro"/>
</dbReference>
<dbReference type="SUPFAM" id="SSF47413">
    <property type="entry name" value="lambda repressor-like DNA-binding domains"/>
    <property type="match status" value="1"/>
</dbReference>
<evidence type="ECO:0000313" key="2">
    <source>
        <dbReference type="Proteomes" id="UP000813672"/>
    </source>
</evidence>
<reference evidence="1" key="1">
    <citation type="journal article" date="2021" name="Environ. Microbiol.">
        <title>Cryptic niche differentiation of novel sediment ecotypes of Rugeria pomeroyi correlates with nitrate respiration.</title>
        <authorList>
            <person name="Lin X."/>
            <person name="McNichol J."/>
            <person name="Chu X."/>
            <person name="Qian Y."/>
            <person name="Luo H."/>
        </authorList>
    </citation>
    <scope>NUCLEOTIDE SEQUENCE</scope>
    <source>
        <strain evidence="1">SZCCDBB064</strain>
    </source>
</reference>
<sequence length="70" mass="7885">MKAQDFLAWTKATGLTTARQAYEELGASRNLVQQWYADAEAGKDVTIKRHVALAMTAIAQGLKPWDEYER</sequence>
<dbReference type="InterPro" id="IPR010982">
    <property type="entry name" value="Lambda_DNA-bd_dom_sf"/>
</dbReference>
<dbReference type="RefSeq" id="WP_234218113.1">
    <property type="nucleotide sequence ID" value="NZ_JAGQAF010000001.1"/>
</dbReference>
<organism evidence="1 2">
    <name type="scientific">Ruegeria pomeroyi</name>
    <dbReference type="NCBI Taxonomy" id="89184"/>
    <lineage>
        <taxon>Bacteria</taxon>
        <taxon>Pseudomonadati</taxon>
        <taxon>Pseudomonadota</taxon>
        <taxon>Alphaproteobacteria</taxon>
        <taxon>Rhodobacterales</taxon>
        <taxon>Roseobacteraceae</taxon>
        <taxon>Ruegeria</taxon>
    </lineage>
</organism>
<dbReference type="Proteomes" id="UP000813672">
    <property type="component" value="Unassembled WGS sequence"/>
</dbReference>
<name>A0A9Q3WIL2_9RHOB</name>
<protein>
    <submittedName>
        <fullName evidence="1">Uncharacterized protein</fullName>
    </submittedName>
</protein>
<gene>
    <name evidence="1" type="ORF">KBY27_01285</name>
</gene>
<comment type="caution">
    <text evidence="1">The sequence shown here is derived from an EMBL/GenBank/DDBJ whole genome shotgun (WGS) entry which is preliminary data.</text>
</comment>
<dbReference type="Gene3D" id="1.10.260.40">
    <property type="entry name" value="lambda repressor-like DNA-binding domains"/>
    <property type="match status" value="1"/>
</dbReference>
<dbReference type="AlphaFoldDB" id="A0A9Q3WIL2"/>
<evidence type="ECO:0000313" key="1">
    <source>
        <dbReference type="EMBL" id="MCE8536082.1"/>
    </source>
</evidence>
<accession>A0A9Q3WIL2</accession>